<dbReference type="InterPro" id="IPR029052">
    <property type="entry name" value="Metallo-depent_PP-like"/>
</dbReference>
<dbReference type="Proteomes" id="UP000777482">
    <property type="component" value="Unassembled WGS sequence"/>
</dbReference>
<reference evidence="5 6" key="1">
    <citation type="submission" date="2020-11" db="EMBL/GenBank/DDBJ databases">
        <title>Kefir isolates.</title>
        <authorList>
            <person name="Marcisauskas S."/>
            <person name="Kim Y."/>
            <person name="Blasche S."/>
        </authorList>
    </citation>
    <scope>NUCLEOTIDE SEQUENCE [LARGE SCALE GENOMIC DNA]</scope>
    <source>
        <strain evidence="5 6">KR</strain>
    </source>
</reference>
<organism evidence="5 6">
    <name type="scientific">Rhodotorula mucilaginosa</name>
    <name type="common">Yeast</name>
    <name type="synonym">Rhodotorula rubra</name>
    <dbReference type="NCBI Taxonomy" id="5537"/>
    <lineage>
        <taxon>Eukaryota</taxon>
        <taxon>Fungi</taxon>
        <taxon>Dikarya</taxon>
        <taxon>Basidiomycota</taxon>
        <taxon>Pucciniomycotina</taxon>
        <taxon>Microbotryomycetes</taxon>
        <taxon>Sporidiobolales</taxon>
        <taxon>Sporidiobolaceae</taxon>
        <taxon>Rhodotorula</taxon>
    </lineage>
</organism>
<dbReference type="InterPro" id="IPR041805">
    <property type="entry name" value="ASMase/PPN1_MPP"/>
</dbReference>
<dbReference type="PANTHER" id="PTHR10340:SF34">
    <property type="entry name" value="SPHINGOMYELIN PHOSPHODIESTERASE"/>
    <property type="match status" value="1"/>
</dbReference>
<dbReference type="EMBL" id="PUHQ01000052">
    <property type="protein sequence ID" value="KAG0659600.1"/>
    <property type="molecule type" value="Genomic_DNA"/>
</dbReference>
<keyword evidence="3" id="KW-1133">Transmembrane helix</keyword>
<dbReference type="GO" id="GO:0005615">
    <property type="term" value="C:extracellular space"/>
    <property type="evidence" value="ECO:0007669"/>
    <property type="project" value="TreeGrafter"/>
</dbReference>
<dbReference type="CDD" id="cd00842">
    <property type="entry name" value="MPP_ASMase"/>
    <property type="match status" value="1"/>
</dbReference>
<dbReference type="GO" id="GO:0008081">
    <property type="term" value="F:phosphoric diester hydrolase activity"/>
    <property type="evidence" value="ECO:0007669"/>
    <property type="project" value="TreeGrafter"/>
</dbReference>
<accession>A0A9P6W0Y1</accession>
<keyword evidence="2" id="KW-0325">Glycoprotein</keyword>
<keyword evidence="3" id="KW-0472">Membrane</keyword>
<keyword evidence="3" id="KW-0812">Transmembrane</keyword>
<dbReference type="OrthoDB" id="282973at2759"/>
<proteinExistence type="predicted"/>
<dbReference type="PANTHER" id="PTHR10340">
    <property type="entry name" value="SPHINGOMYELIN PHOSPHODIESTERASE"/>
    <property type="match status" value="1"/>
</dbReference>
<evidence type="ECO:0000256" key="3">
    <source>
        <dbReference type="SAM" id="Phobius"/>
    </source>
</evidence>
<name>A0A9P6W0Y1_RHOMI</name>
<keyword evidence="1" id="KW-0378">Hydrolase</keyword>
<dbReference type="Pfam" id="PF00149">
    <property type="entry name" value="Metallophos"/>
    <property type="match status" value="1"/>
</dbReference>
<feature type="domain" description="Calcineurin-like phosphoesterase" evidence="4">
    <location>
        <begin position="225"/>
        <end position="477"/>
    </location>
</feature>
<sequence length="698" mass="76756">MPRRLFVRPQPGAQQDVEMTAGAPLLFSSYARPADGTGAYASSKWACRTSDGKRATKFATVLAWLRRHACALFSSFVALLLVLTAVILPIKSPQVLDSIYDSAACPACLALLFPLQALARRGDEAFTDLVVGFCIQFKIQDEDVCDGAVRSQAPILAHVLRTISPGTDSYRKICSTLMEVCAPPPLKQITLNFTSPPVPALAARDATSPVRIKKEWTSRGRRPFQVAHLSDVHIDRKYAVNSSTECSKVICCRDYGATSIGPQVVHKAGPFGARSCDAPPALVDSMFRAMNRFAPNVSFTVFTGDAIDGAVWDDGRDKISEDLRLWYGQMKEPSYSTFGNHDSAPVNSFPRWGADKSDSVDWLYGVAADSWNASIGKEAAQSLAELSGCFSRVHPGTDLKIVSLNTNYWYQWDPNGILTWLARELDEAEKAHQRVWIVGHMPPGSHDAFVDQSNYANQIFRRYSDTIAAQFYGHTHSDTFAVGYSDYSHRTAATADGVAFIGGSLTPKSGNPVFRIYDVDPDTYEVMDFRTYTTNVDGPEFQRDPLWIEYYSARGSYSGNPTLSWPESAPLNATFWHLVTESFERNDTAYQFFNSRLSREGAAWPCDGECKRQTICSLRTLSTQHRCDDKATLSPTVRVASMDQACEGPGLGSMLRAIGGGQAVSFSHSLQGSLLKVPDTPMRALHKRAELALGSDTT</sequence>
<dbReference type="AlphaFoldDB" id="A0A9P6W0Y1"/>
<evidence type="ECO:0000256" key="2">
    <source>
        <dbReference type="ARBA" id="ARBA00023180"/>
    </source>
</evidence>
<evidence type="ECO:0000313" key="5">
    <source>
        <dbReference type="EMBL" id="KAG0659600.1"/>
    </source>
</evidence>
<evidence type="ECO:0000313" key="6">
    <source>
        <dbReference type="Proteomes" id="UP000777482"/>
    </source>
</evidence>
<dbReference type="InterPro" id="IPR004843">
    <property type="entry name" value="Calcineurin-like_PHP"/>
</dbReference>
<feature type="transmembrane region" description="Helical" evidence="3">
    <location>
        <begin position="69"/>
        <end position="90"/>
    </location>
</feature>
<keyword evidence="6" id="KW-1185">Reference proteome</keyword>
<evidence type="ECO:0000259" key="4">
    <source>
        <dbReference type="Pfam" id="PF00149"/>
    </source>
</evidence>
<dbReference type="SUPFAM" id="SSF56300">
    <property type="entry name" value="Metallo-dependent phosphatases"/>
    <property type="match status" value="1"/>
</dbReference>
<dbReference type="Gene3D" id="3.60.21.10">
    <property type="match status" value="1"/>
</dbReference>
<gene>
    <name evidence="5" type="ORF">C6P46_005091</name>
</gene>
<evidence type="ECO:0000256" key="1">
    <source>
        <dbReference type="ARBA" id="ARBA00022801"/>
    </source>
</evidence>
<protein>
    <recommendedName>
        <fullName evidence="4">Calcineurin-like phosphoesterase domain-containing protein</fullName>
    </recommendedName>
</protein>
<comment type="caution">
    <text evidence="5">The sequence shown here is derived from an EMBL/GenBank/DDBJ whole genome shotgun (WGS) entry which is preliminary data.</text>
</comment>